<dbReference type="InterPro" id="IPR015946">
    <property type="entry name" value="KH_dom-like_a/b"/>
</dbReference>
<dbReference type="PANTHER" id="PTHR33515:SF1">
    <property type="entry name" value="RIBOSOME-BINDING FACTOR A, CHLOROPLASTIC-RELATED"/>
    <property type="match status" value="1"/>
</dbReference>
<dbReference type="GO" id="GO:0005829">
    <property type="term" value="C:cytosol"/>
    <property type="evidence" value="ECO:0007669"/>
    <property type="project" value="TreeGrafter"/>
</dbReference>
<dbReference type="InterPro" id="IPR023799">
    <property type="entry name" value="RbfA_dom_sf"/>
</dbReference>
<dbReference type="EMBL" id="SPNC01000001">
    <property type="protein sequence ID" value="TFH97512.1"/>
    <property type="molecule type" value="Genomic_DNA"/>
</dbReference>
<dbReference type="OrthoDB" id="9811910at2"/>
<accession>A0A4Y8WS03</accession>
<dbReference type="Proteomes" id="UP000297225">
    <property type="component" value="Unassembled WGS sequence"/>
</dbReference>
<dbReference type="NCBIfam" id="TIGR00082">
    <property type="entry name" value="rbfA"/>
    <property type="match status" value="1"/>
</dbReference>
<keyword evidence="1 2" id="KW-0690">Ribosome biogenesis</keyword>
<protein>
    <recommendedName>
        <fullName evidence="2">Ribosome-binding factor A</fullName>
    </recommendedName>
</protein>
<comment type="subunit">
    <text evidence="2">Monomer. Binds 30S ribosomal subunits, but not 50S ribosomal subunits or 70S ribosomes.</text>
</comment>
<dbReference type="Pfam" id="PF02033">
    <property type="entry name" value="RBFA"/>
    <property type="match status" value="1"/>
</dbReference>
<comment type="caution">
    <text evidence="3">The sequence shown here is derived from an EMBL/GenBank/DDBJ whole genome shotgun (WGS) entry which is preliminary data.</text>
</comment>
<comment type="similarity">
    <text evidence="2">Belongs to the RbfA family.</text>
</comment>
<organism evidence="3 4">
    <name type="scientific">Porphyromonas levii</name>
    <dbReference type="NCBI Taxonomy" id="28114"/>
    <lineage>
        <taxon>Bacteria</taxon>
        <taxon>Pseudomonadati</taxon>
        <taxon>Bacteroidota</taxon>
        <taxon>Bacteroidia</taxon>
        <taxon>Bacteroidales</taxon>
        <taxon>Porphyromonadaceae</taxon>
        <taxon>Porphyromonas</taxon>
    </lineage>
</organism>
<keyword evidence="4" id="KW-1185">Reference proteome</keyword>
<dbReference type="Gene3D" id="3.30.300.20">
    <property type="match status" value="1"/>
</dbReference>
<sequence length="119" mass="13605">MDALRTKKVAREIQKQLGILFHEETRKTKGVMISVTEVRLSPDLSSARVFLSIFPDARAEEMMQSIKENTPTVRYDLGRKMASQLRHIPELIFELDTSEAYAQRIDELLGISNNPADKE</sequence>
<name>A0A4Y8WS03_9PORP</name>
<evidence type="ECO:0000256" key="2">
    <source>
        <dbReference type="HAMAP-Rule" id="MF_00003"/>
    </source>
</evidence>
<dbReference type="PANTHER" id="PTHR33515">
    <property type="entry name" value="RIBOSOME-BINDING FACTOR A, CHLOROPLASTIC-RELATED"/>
    <property type="match status" value="1"/>
</dbReference>
<reference evidence="3 4" key="1">
    <citation type="submission" date="2019-03" db="EMBL/GenBank/DDBJ databases">
        <title>Porphyromonas levii Isolated from the Uterus of Dairy Cows.</title>
        <authorList>
            <person name="Francis A.M."/>
        </authorList>
    </citation>
    <scope>NUCLEOTIDE SEQUENCE [LARGE SCALE GENOMIC DNA]</scope>
    <source>
        <strain evidence="3 4">AF5678</strain>
    </source>
</reference>
<dbReference type="SUPFAM" id="SSF89919">
    <property type="entry name" value="Ribosome-binding factor A, RbfA"/>
    <property type="match status" value="1"/>
</dbReference>
<dbReference type="InterPro" id="IPR000238">
    <property type="entry name" value="RbfA"/>
</dbReference>
<gene>
    <name evidence="2 3" type="primary">rbfA</name>
    <name evidence="3" type="ORF">E4P47_00085</name>
</gene>
<comment type="subcellular location">
    <subcellularLocation>
        <location evidence="2">Cytoplasm</location>
    </subcellularLocation>
</comment>
<dbReference type="AlphaFoldDB" id="A0A4Y8WS03"/>
<comment type="function">
    <text evidence="2">One of several proteins that assist in the late maturation steps of the functional core of the 30S ribosomal subunit. Associates with free 30S ribosomal subunits (but not with 30S subunits that are part of 70S ribosomes or polysomes). Required for efficient processing of 16S rRNA. May interact with the 5'-terminal helix region of 16S rRNA.</text>
</comment>
<dbReference type="GeneID" id="66796817"/>
<dbReference type="GO" id="GO:0043024">
    <property type="term" value="F:ribosomal small subunit binding"/>
    <property type="evidence" value="ECO:0007669"/>
    <property type="project" value="TreeGrafter"/>
</dbReference>
<evidence type="ECO:0000256" key="1">
    <source>
        <dbReference type="ARBA" id="ARBA00022517"/>
    </source>
</evidence>
<dbReference type="GO" id="GO:0030490">
    <property type="term" value="P:maturation of SSU-rRNA"/>
    <property type="evidence" value="ECO:0007669"/>
    <property type="project" value="UniProtKB-UniRule"/>
</dbReference>
<evidence type="ECO:0000313" key="3">
    <source>
        <dbReference type="EMBL" id="TFH97512.1"/>
    </source>
</evidence>
<keyword evidence="2" id="KW-0963">Cytoplasm</keyword>
<dbReference type="RefSeq" id="WP_134848883.1">
    <property type="nucleotide sequence ID" value="NZ_CP197400.1"/>
</dbReference>
<dbReference type="STRING" id="1122973.GCA_000379925_01046"/>
<proteinExistence type="inferred from homology"/>
<evidence type="ECO:0000313" key="4">
    <source>
        <dbReference type="Proteomes" id="UP000297225"/>
    </source>
</evidence>
<dbReference type="HAMAP" id="MF_00003">
    <property type="entry name" value="RbfA"/>
    <property type="match status" value="1"/>
</dbReference>